<gene>
    <name evidence="3" type="ORF">AMS68_003719</name>
</gene>
<accession>A0A6H0XTV3</accession>
<keyword evidence="4" id="KW-1185">Reference proteome</keyword>
<dbReference type="InterPro" id="IPR019191">
    <property type="entry name" value="Essential_protein_Yae1_N"/>
</dbReference>
<dbReference type="PANTHER" id="PTHR28532:SF1">
    <property type="entry name" value="ORAL CANCER OVEREXPRESSED 1"/>
    <property type="match status" value="1"/>
</dbReference>
<proteinExistence type="inferred from homology"/>
<dbReference type="Proteomes" id="UP000503462">
    <property type="component" value="Chromosome 2"/>
</dbReference>
<dbReference type="EMBL" id="CP051140">
    <property type="protein sequence ID" value="QIW98201.1"/>
    <property type="molecule type" value="Genomic_DNA"/>
</dbReference>
<evidence type="ECO:0000313" key="3">
    <source>
        <dbReference type="EMBL" id="QIW98201.1"/>
    </source>
</evidence>
<dbReference type="AlphaFoldDB" id="A0A6H0XTV3"/>
<organism evidence="3 4">
    <name type="scientific">Peltaster fructicola</name>
    <dbReference type="NCBI Taxonomy" id="286661"/>
    <lineage>
        <taxon>Eukaryota</taxon>
        <taxon>Fungi</taxon>
        <taxon>Dikarya</taxon>
        <taxon>Ascomycota</taxon>
        <taxon>Pezizomycotina</taxon>
        <taxon>Dothideomycetes</taxon>
        <taxon>Dothideomycetes incertae sedis</taxon>
        <taxon>Peltaster</taxon>
    </lineage>
</organism>
<sequence>MDPLQNLVNLEEQYFAEGHALGIEDGAKAGRAEGRQFGMEKGFEKFAELGRLNGRSAVLSLETRSSDLADS</sequence>
<evidence type="ECO:0000313" key="4">
    <source>
        <dbReference type="Proteomes" id="UP000503462"/>
    </source>
</evidence>
<dbReference type="OrthoDB" id="48036at2759"/>
<comment type="similarity">
    <text evidence="1">Belongs to the LTO1 family.</text>
</comment>
<name>A0A6H0XTV3_9PEZI</name>
<dbReference type="Pfam" id="PF09811">
    <property type="entry name" value="Yae1_N"/>
    <property type="match status" value="1"/>
</dbReference>
<protein>
    <recommendedName>
        <fullName evidence="2">Essential protein Yae1 N-terminal domain-containing protein</fullName>
    </recommendedName>
</protein>
<dbReference type="PANTHER" id="PTHR28532">
    <property type="entry name" value="GEO13458P1"/>
    <property type="match status" value="1"/>
</dbReference>
<evidence type="ECO:0000256" key="1">
    <source>
        <dbReference type="ARBA" id="ARBA00038090"/>
    </source>
</evidence>
<reference evidence="3 4" key="1">
    <citation type="journal article" date="2016" name="Sci. Rep.">
        <title>Peltaster fructicola genome reveals evolution from an invasive phytopathogen to an ectophytic parasite.</title>
        <authorList>
            <person name="Xu C."/>
            <person name="Chen H."/>
            <person name="Gleason M.L."/>
            <person name="Xu J.R."/>
            <person name="Liu H."/>
            <person name="Zhang R."/>
            <person name="Sun G."/>
        </authorList>
    </citation>
    <scope>NUCLEOTIDE SEQUENCE [LARGE SCALE GENOMIC DNA]</scope>
    <source>
        <strain evidence="3 4">LNHT1506</strain>
    </source>
</reference>
<feature type="domain" description="Essential protein Yae1 N-terminal" evidence="2">
    <location>
        <begin position="18"/>
        <end position="55"/>
    </location>
</feature>
<dbReference type="InterPro" id="IPR052436">
    <property type="entry name" value="LTO1_adapter"/>
</dbReference>
<evidence type="ECO:0000259" key="2">
    <source>
        <dbReference type="Pfam" id="PF09811"/>
    </source>
</evidence>